<evidence type="ECO:0000313" key="1">
    <source>
        <dbReference type="EMBL" id="MCY0387425.1"/>
    </source>
</evidence>
<sequence length="62" mass="7122">MATIRKRNNIWRAEICRLRVRLSGSFHTKAQAVAWATQKEAEIIAGKDLAWTDMTVAETFCR</sequence>
<name>A0ABT3ZN92_9BURK</name>
<accession>A0ABT3ZN92</accession>
<dbReference type="EMBL" id="JAPMXC010000001">
    <property type="protein sequence ID" value="MCY0387425.1"/>
    <property type="molecule type" value="Genomic_DNA"/>
</dbReference>
<protein>
    <recommendedName>
        <fullName evidence="3">Integrase</fullName>
    </recommendedName>
</protein>
<proteinExistence type="predicted"/>
<gene>
    <name evidence="1" type="ORF">OVY01_09280</name>
</gene>
<dbReference type="Proteomes" id="UP001082899">
    <property type="component" value="Unassembled WGS sequence"/>
</dbReference>
<dbReference type="RefSeq" id="WP_267847168.1">
    <property type="nucleotide sequence ID" value="NZ_JAPMXC010000001.1"/>
</dbReference>
<reference evidence="1" key="1">
    <citation type="submission" date="2022-11" db="EMBL/GenBank/DDBJ databases">
        <title>Robbsia betulipollinis sp. nov., isolated from pollen of birch (Betula pendula).</title>
        <authorList>
            <person name="Shi H."/>
            <person name="Ambika Manirajan B."/>
            <person name="Ratering S."/>
            <person name="Geissler-Plaum R."/>
            <person name="Schnell S."/>
        </authorList>
    </citation>
    <scope>NUCLEOTIDE SEQUENCE</scope>
    <source>
        <strain evidence="1">Bb-Pol-6</strain>
    </source>
</reference>
<evidence type="ECO:0000313" key="2">
    <source>
        <dbReference type="Proteomes" id="UP001082899"/>
    </source>
</evidence>
<keyword evidence="2" id="KW-1185">Reference proteome</keyword>
<organism evidence="1 2">
    <name type="scientific">Robbsia betulipollinis</name>
    <dbReference type="NCBI Taxonomy" id="2981849"/>
    <lineage>
        <taxon>Bacteria</taxon>
        <taxon>Pseudomonadati</taxon>
        <taxon>Pseudomonadota</taxon>
        <taxon>Betaproteobacteria</taxon>
        <taxon>Burkholderiales</taxon>
        <taxon>Burkholderiaceae</taxon>
        <taxon>Robbsia</taxon>
    </lineage>
</organism>
<evidence type="ECO:0008006" key="3">
    <source>
        <dbReference type="Google" id="ProtNLM"/>
    </source>
</evidence>
<comment type="caution">
    <text evidence="1">The sequence shown here is derived from an EMBL/GenBank/DDBJ whole genome shotgun (WGS) entry which is preliminary data.</text>
</comment>